<evidence type="ECO:0000256" key="5">
    <source>
        <dbReference type="ARBA" id="ARBA00023004"/>
    </source>
</evidence>
<gene>
    <name evidence="7" type="ORF">EV213_107168</name>
</gene>
<evidence type="ECO:0000256" key="2">
    <source>
        <dbReference type="ARBA" id="ARBA00022723"/>
    </source>
</evidence>
<keyword evidence="4" id="KW-0560">Oxidoreductase</keyword>
<dbReference type="PANTHER" id="PTHR12918">
    <property type="entry name" value="CYSTEINE DIOXYGENASE"/>
    <property type="match status" value="1"/>
</dbReference>
<name>A0A4R6U0J8_9BACI</name>
<organism evidence="7 8">
    <name type="scientific">Aureibacillus halotolerans</name>
    <dbReference type="NCBI Taxonomy" id="1508390"/>
    <lineage>
        <taxon>Bacteria</taxon>
        <taxon>Bacillati</taxon>
        <taxon>Bacillota</taxon>
        <taxon>Bacilli</taxon>
        <taxon>Bacillales</taxon>
        <taxon>Bacillaceae</taxon>
        <taxon>Aureibacillus</taxon>
    </lineage>
</organism>
<evidence type="ECO:0000256" key="3">
    <source>
        <dbReference type="ARBA" id="ARBA00022964"/>
    </source>
</evidence>
<feature type="binding site" evidence="6">
    <location>
        <position position="127"/>
    </location>
    <ligand>
        <name>Fe cation</name>
        <dbReference type="ChEBI" id="CHEBI:24875"/>
        <note>catalytic</note>
    </ligand>
</feature>
<dbReference type="Pfam" id="PF05995">
    <property type="entry name" value="CDO_I"/>
    <property type="match status" value="1"/>
</dbReference>
<dbReference type="PANTHER" id="PTHR12918:SF1">
    <property type="entry name" value="CYSTEINE DIOXYGENASE TYPE 1"/>
    <property type="match status" value="1"/>
</dbReference>
<dbReference type="EMBL" id="SNYJ01000007">
    <property type="protein sequence ID" value="TDQ39800.1"/>
    <property type="molecule type" value="Genomic_DNA"/>
</dbReference>
<protein>
    <submittedName>
        <fullName evidence="7">Cysteine dioxygenase</fullName>
    </submittedName>
</protein>
<keyword evidence="2 6" id="KW-0479">Metal-binding</keyword>
<keyword evidence="8" id="KW-1185">Reference proteome</keyword>
<evidence type="ECO:0000256" key="6">
    <source>
        <dbReference type="PIRSR" id="PIRSR610300-51"/>
    </source>
</evidence>
<evidence type="ECO:0000256" key="1">
    <source>
        <dbReference type="ARBA" id="ARBA00006622"/>
    </source>
</evidence>
<keyword evidence="5 6" id="KW-0408">Iron</keyword>
<dbReference type="GO" id="GO:0008198">
    <property type="term" value="F:ferrous iron binding"/>
    <property type="evidence" value="ECO:0007669"/>
    <property type="project" value="TreeGrafter"/>
</dbReference>
<evidence type="ECO:0000256" key="4">
    <source>
        <dbReference type="ARBA" id="ARBA00023002"/>
    </source>
</evidence>
<feature type="binding site" evidence="6">
    <location>
        <position position="76"/>
    </location>
    <ligand>
        <name>Fe cation</name>
        <dbReference type="ChEBI" id="CHEBI:24875"/>
        <note>catalytic</note>
    </ligand>
</feature>
<keyword evidence="3 7" id="KW-0223">Dioxygenase</keyword>
<evidence type="ECO:0000313" key="7">
    <source>
        <dbReference type="EMBL" id="TDQ39800.1"/>
    </source>
</evidence>
<dbReference type="InterPro" id="IPR014710">
    <property type="entry name" value="RmlC-like_jellyroll"/>
</dbReference>
<proteinExistence type="inferred from homology"/>
<reference evidence="7 8" key="1">
    <citation type="submission" date="2019-03" db="EMBL/GenBank/DDBJ databases">
        <title>Genomic Encyclopedia of Type Strains, Phase IV (KMG-IV): sequencing the most valuable type-strain genomes for metagenomic binning, comparative biology and taxonomic classification.</title>
        <authorList>
            <person name="Goeker M."/>
        </authorList>
    </citation>
    <scope>NUCLEOTIDE SEQUENCE [LARGE SCALE GENOMIC DNA]</scope>
    <source>
        <strain evidence="7 8">DSM 28697</strain>
    </source>
</reference>
<sequence>MAFMERLNDIFSALPAHPCPSTLKDALERLAPTTAEVLPYATAPEGHPYGRRILYCSATVEVMLMHWSPTQACAPHDHGDSLGWIYIVNGQSQHTLFTSEPGILPKILKVKVEDTGDYLFAPRKKVHQMASASKNAPLLTLHVYAPPIKNMKVYDLKKCAVCTVAAECGAWWPEEQRQKLAEIKLEP</sequence>
<dbReference type="InterPro" id="IPR010300">
    <property type="entry name" value="CDO_1"/>
</dbReference>
<comment type="similarity">
    <text evidence="1">Belongs to the cysteine dioxygenase family.</text>
</comment>
<dbReference type="InterPro" id="IPR011051">
    <property type="entry name" value="RmlC_Cupin_sf"/>
</dbReference>
<dbReference type="AlphaFoldDB" id="A0A4R6U0J8"/>
<feature type="binding site" evidence="6">
    <location>
        <position position="78"/>
    </location>
    <ligand>
        <name>Fe cation</name>
        <dbReference type="ChEBI" id="CHEBI:24875"/>
        <note>catalytic</note>
    </ligand>
</feature>
<comment type="caution">
    <text evidence="7">The sequence shown here is derived from an EMBL/GenBank/DDBJ whole genome shotgun (WGS) entry which is preliminary data.</text>
</comment>
<dbReference type="RefSeq" id="WP_133580473.1">
    <property type="nucleotide sequence ID" value="NZ_SNYJ01000007.1"/>
</dbReference>
<dbReference type="Gene3D" id="2.60.120.10">
    <property type="entry name" value="Jelly Rolls"/>
    <property type="match status" value="1"/>
</dbReference>
<dbReference type="CDD" id="cd10548">
    <property type="entry name" value="cupin_CDO"/>
    <property type="match status" value="1"/>
</dbReference>
<dbReference type="Proteomes" id="UP000295632">
    <property type="component" value="Unassembled WGS sequence"/>
</dbReference>
<dbReference type="OrthoDB" id="7059163at2"/>
<dbReference type="GO" id="GO:0016702">
    <property type="term" value="F:oxidoreductase activity, acting on single donors with incorporation of molecular oxygen, incorporation of two atoms of oxygen"/>
    <property type="evidence" value="ECO:0007669"/>
    <property type="project" value="InterPro"/>
</dbReference>
<accession>A0A4R6U0J8</accession>
<dbReference type="SUPFAM" id="SSF51182">
    <property type="entry name" value="RmlC-like cupins"/>
    <property type="match status" value="1"/>
</dbReference>
<evidence type="ECO:0000313" key="8">
    <source>
        <dbReference type="Proteomes" id="UP000295632"/>
    </source>
</evidence>